<evidence type="ECO:0000256" key="2">
    <source>
        <dbReference type="ARBA" id="ARBA00006357"/>
    </source>
</evidence>
<dbReference type="FunFam" id="3.30.420.10:FF:000019">
    <property type="entry name" value="RNA exonuclease NEF-sp"/>
    <property type="match status" value="1"/>
</dbReference>
<dbReference type="GO" id="GO:0005634">
    <property type="term" value="C:nucleus"/>
    <property type="evidence" value="ECO:0007669"/>
    <property type="project" value="UniProtKB-SubCell"/>
</dbReference>
<keyword evidence="6" id="KW-0539">Nucleus</keyword>
<keyword evidence="4" id="KW-0378">Hydrolase</keyword>
<keyword evidence="3" id="KW-0540">Nuclease</keyword>
<evidence type="ECO:0000256" key="4">
    <source>
        <dbReference type="ARBA" id="ARBA00022801"/>
    </source>
</evidence>
<dbReference type="InterPro" id="IPR047021">
    <property type="entry name" value="REXO1/3/4-like"/>
</dbReference>
<dbReference type="Gene3D" id="3.30.420.10">
    <property type="entry name" value="Ribonuclease H-like superfamily/Ribonuclease H"/>
    <property type="match status" value="1"/>
</dbReference>
<proteinExistence type="inferred from homology"/>
<evidence type="ECO:0000313" key="10">
    <source>
        <dbReference type="WBParaSite" id="TREG1_118140.1"/>
    </source>
</evidence>
<keyword evidence="9" id="KW-1185">Reference proteome</keyword>
<sequence length="754" mass="84157">MNNVQKKAKKKPMLFIKNRNHVLYAMDIQKMLGLVLFPQHFIKWPDWCSILKPALIKNVVLIFVNRIPTVNVDGKYADDFFTMFGEPLNVLSPEAYKYSWDKEIATVPRSFLTAHAITMADTKKSILTHAQRRVWIDDANKIQKNHVIKAVYAITKEKPSSSSPSDVIIPEPTKSATTASVAKKRKANNSYFPLPPSGTPDVYDRTQLLLNVEQMRKEKIPLPTELENPRKQQRDRSDFVPSKSVYLPVSSKSPMFAVDCEMVLTSDGSELARVTLVDEFGKVVFDRLVKPPNPVEDYLTRFSGITRDMLAAIDTTLADVQRELDEVLPGDAILVGHSIGNDLEAMKIFHPYLIDTSVVYNVKGSRAGKARLRFLTEHFLGRMIQTGKGGHSSAEDAIATMDLVRLKLSQGLEFGDVTTSWRFPEDYNSHLVIKSAKVDPPNNDNNNNNNSNNNGPNKRYIRGRLNPTIDPSSSSSSSTKKDDDDMKILTEEHCVKVPHVFHDRVLKLCSLYNSSSPSSSGLPFHFFNRLLHDSGMQYAYWPVYNETVKRNGDVDEDEDEDKANGGGEGEQQEELTHEVISLEKHDALLTKSVNCNSTNTTNGTTPPPITTTAQNSSTVNIISTEFLNYILDLCNSKRLVIVQANCSPEWNESKCCRKVTKFCTKLYSNLSDNCLIGLVCTGCDVGKVVKKRRKTTTTAATKTPKKPSNSKISKSALCNFYLTLTSPSSETIVQNGDNGVGDGDDGEDDNEMYS</sequence>
<protein>
    <recommendedName>
        <fullName evidence="8">Exonuclease domain-containing protein</fullName>
    </recommendedName>
</protein>
<evidence type="ECO:0000256" key="3">
    <source>
        <dbReference type="ARBA" id="ARBA00022722"/>
    </source>
</evidence>
<comment type="subcellular location">
    <subcellularLocation>
        <location evidence="1">Nucleus</location>
    </subcellularLocation>
</comment>
<dbReference type="GO" id="GO:0004527">
    <property type="term" value="F:exonuclease activity"/>
    <property type="evidence" value="ECO:0007669"/>
    <property type="project" value="UniProtKB-KW"/>
</dbReference>
<dbReference type="GO" id="GO:0003676">
    <property type="term" value="F:nucleic acid binding"/>
    <property type="evidence" value="ECO:0007669"/>
    <property type="project" value="InterPro"/>
</dbReference>
<feature type="region of interest" description="Disordered" evidence="7">
    <location>
        <begin position="158"/>
        <end position="182"/>
    </location>
</feature>
<dbReference type="InterPro" id="IPR012337">
    <property type="entry name" value="RNaseH-like_sf"/>
</dbReference>
<dbReference type="WBParaSite" id="TREG1_118140.2">
    <property type="protein sequence ID" value="TREG1_118140.2"/>
    <property type="gene ID" value="TREG1_118140"/>
</dbReference>
<evidence type="ECO:0000256" key="1">
    <source>
        <dbReference type="ARBA" id="ARBA00004123"/>
    </source>
</evidence>
<dbReference type="AlphaFoldDB" id="A0AA85IX95"/>
<dbReference type="CDD" id="cd06145">
    <property type="entry name" value="REX1_like"/>
    <property type="match status" value="1"/>
</dbReference>
<accession>A0AA85IX95</accession>
<feature type="region of interest" description="Disordered" evidence="7">
    <location>
        <begin position="551"/>
        <end position="575"/>
    </location>
</feature>
<feature type="region of interest" description="Disordered" evidence="7">
    <location>
        <begin position="436"/>
        <end position="484"/>
    </location>
</feature>
<feature type="domain" description="Exonuclease" evidence="8">
    <location>
        <begin position="254"/>
        <end position="413"/>
    </location>
</feature>
<organism evidence="9 11">
    <name type="scientific">Trichobilharzia regenti</name>
    <name type="common">Nasal bird schistosome</name>
    <dbReference type="NCBI Taxonomy" id="157069"/>
    <lineage>
        <taxon>Eukaryota</taxon>
        <taxon>Metazoa</taxon>
        <taxon>Spiralia</taxon>
        <taxon>Lophotrochozoa</taxon>
        <taxon>Platyhelminthes</taxon>
        <taxon>Trematoda</taxon>
        <taxon>Digenea</taxon>
        <taxon>Strigeidida</taxon>
        <taxon>Schistosomatoidea</taxon>
        <taxon>Schistosomatidae</taxon>
        <taxon>Trichobilharzia</taxon>
    </lineage>
</organism>
<dbReference type="WBParaSite" id="TREG1_118140.1">
    <property type="protein sequence ID" value="TREG1_118140.1"/>
    <property type="gene ID" value="TREG1_118140"/>
</dbReference>
<dbReference type="Proteomes" id="UP000050795">
    <property type="component" value="Unassembled WGS sequence"/>
</dbReference>
<feature type="compositionally biased region" description="Acidic residues" evidence="7">
    <location>
        <begin position="742"/>
        <end position="754"/>
    </location>
</feature>
<evidence type="ECO:0000259" key="8">
    <source>
        <dbReference type="SMART" id="SM00479"/>
    </source>
</evidence>
<name>A0AA85IX95_TRIRE</name>
<dbReference type="InterPro" id="IPR036397">
    <property type="entry name" value="RNaseH_sf"/>
</dbReference>
<feature type="compositionally biased region" description="Low complexity" evidence="7">
    <location>
        <begin position="440"/>
        <end position="457"/>
    </location>
</feature>
<reference evidence="10 11" key="2">
    <citation type="submission" date="2023-11" db="UniProtKB">
        <authorList>
            <consortium name="WormBaseParasite"/>
        </authorList>
    </citation>
    <scope>IDENTIFICATION</scope>
</reference>
<dbReference type="PANTHER" id="PTHR12801">
    <property type="entry name" value="RNA EXONUCLEASE REXO1 / RECO3 FAMILY MEMBER-RELATED"/>
    <property type="match status" value="1"/>
</dbReference>
<dbReference type="SMART" id="SM00479">
    <property type="entry name" value="EXOIII"/>
    <property type="match status" value="1"/>
</dbReference>
<dbReference type="PANTHER" id="PTHR12801:SF82">
    <property type="entry name" value="RNA EXONUCLEASE 5"/>
    <property type="match status" value="1"/>
</dbReference>
<dbReference type="InterPro" id="IPR034922">
    <property type="entry name" value="REX1-like_exo"/>
</dbReference>
<evidence type="ECO:0000256" key="6">
    <source>
        <dbReference type="ARBA" id="ARBA00023242"/>
    </source>
</evidence>
<evidence type="ECO:0000313" key="11">
    <source>
        <dbReference type="WBParaSite" id="TREG1_118140.2"/>
    </source>
</evidence>
<evidence type="ECO:0000256" key="5">
    <source>
        <dbReference type="ARBA" id="ARBA00022839"/>
    </source>
</evidence>
<reference evidence="9" key="1">
    <citation type="submission" date="2022-06" db="EMBL/GenBank/DDBJ databases">
        <authorList>
            <person name="Berger JAMES D."/>
            <person name="Berger JAMES D."/>
        </authorList>
    </citation>
    <scope>NUCLEOTIDE SEQUENCE [LARGE SCALE GENOMIC DNA]</scope>
</reference>
<evidence type="ECO:0000256" key="7">
    <source>
        <dbReference type="SAM" id="MobiDB-lite"/>
    </source>
</evidence>
<dbReference type="SUPFAM" id="SSF53098">
    <property type="entry name" value="Ribonuclease H-like"/>
    <property type="match status" value="1"/>
</dbReference>
<dbReference type="Pfam" id="PF00929">
    <property type="entry name" value="RNase_T"/>
    <property type="match status" value="1"/>
</dbReference>
<comment type="similarity">
    <text evidence="2">Belongs to the REXO1/REXO3 family.</text>
</comment>
<keyword evidence="5" id="KW-0269">Exonuclease</keyword>
<feature type="region of interest" description="Disordered" evidence="7">
    <location>
        <begin position="731"/>
        <end position="754"/>
    </location>
</feature>
<dbReference type="InterPro" id="IPR013520">
    <property type="entry name" value="Ribonucl_H"/>
</dbReference>
<evidence type="ECO:0000313" key="9">
    <source>
        <dbReference type="Proteomes" id="UP000050795"/>
    </source>
</evidence>